<dbReference type="EMBL" id="AWTT01000022">
    <property type="protein sequence ID" value="KIS03370.1"/>
    <property type="molecule type" value="Genomic_DNA"/>
</dbReference>
<sequence length="208" mass="24767">MREFERSIFTVLGIKQDQWPFELTKSVFDVCAQIFCFHGRLNALNQNYVKYYQANYFSRESQFVVEQTLRQMEKTSRPRVNELVRQNADFLVLRLHLIIREFSYQEQHELFVGLDTTFDIEVDHLLSDLIKRPFKDELQVNVSSYQPGNSYDLIVTNYHVKSYDDAKLSYQITSFGTKRDFNNIHNLIKDHFYRHTPIKSVLPPLNNV</sequence>
<dbReference type="Proteomes" id="UP000032279">
    <property type="component" value="Unassembled WGS sequence"/>
</dbReference>
<comment type="caution">
    <text evidence="1">The sequence shown here is derived from an EMBL/GenBank/DDBJ whole genome shotgun (WGS) entry which is preliminary data.</text>
</comment>
<proteinExistence type="predicted"/>
<gene>
    <name evidence="1" type="ORF">WDC_1062</name>
</gene>
<name>A0A0D1A628_9LACO</name>
<protein>
    <submittedName>
        <fullName evidence="1">Uncharacterized protein</fullName>
    </submittedName>
</protein>
<dbReference type="STRING" id="1335616.WDC_1062"/>
<dbReference type="AlphaFoldDB" id="A0A0D1A628"/>
<keyword evidence="2" id="KW-1185">Reference proteome</keyword>
<accession>A0A0D1A628</accession>
<reference evidence="1 2" key="1">
    <citation type="submission" date="2013-08" db="EMBL/GenBank/DDBJ databases">
        <title>Lactobacillus wasatchii sp. WDC04, a late gas producing bacteria isolated from aged chedder cheese.</title>
        <authorList>
            <person name="Oberg C.J."/>
            <person name="Culumber M."/>
            <person name="McMahon D.J."/>
            <person name="Broadbent J.R."/>
            <person name="Oberg T.S."/>
            <person name="Ortaki F."/>
        </authorList>
    </citation>
    <scope>NUCLEOTIDE SEQUENCE [LARGE SCALE GENOMIC DNA]</scope>
    <source>
        <strain evidence="1 2">WDC04</strain>
    </source>
</reference>
<evidence type="ECO:0000313" key="2">
    <source>
        <dbReference type="Proteomes" id="UP000032279"/>
    </source>
</evidence>
<organism evidence="1 2">
    <name type="scientific">Paucilactobacillus wasatchensis</name>
    <dbReference type="NCBI Taxonomy" id="1335616"/>
    <lineage>
        <taxon>Bacteria</taxon>
        <taxon>Bacillati</taxon>
        <taxon>Bacillota</taxon>
        <taxon>Bacilli</taxon>
        <taxon>Lactobacillales</taxon>
        <taxon>Lactobacillaceae</taxon>
        <taxon>Paucilactobacillus</taxon>
    </lineage>
</organism>
<evidence type="ECO:0000313" key="1">
    <source>
        <dbReference type="EMBL" id="KIS03370.1"/>
    </source>
</evidence>
<dbReference type="PATRIC" id="fig|1335616.4.peg.1067"/>